<comment type="pathway">
    <text evidence="2">Protein modification; protein ubiquitination.</text>
</comment>
<dbReference type="InterPro" id="IPR000626">
    <property type="entry name" value="Ubiquitin-like_dom"/>
</dbReference>
<proteinExistence type="predicted"/>
<dbReference type="Pfam" id="PF00632">
    <property type="entry name" value="HECT"/>
    <property type="match status" value="1"/>
</dbReference>
<evidence type="ECO:0000256" key="2">
    <source>
        <dbReference type="ARBA" id="ARBA00004906"/>
    </source>
</evidence>
<reference evidence="9 10" key="1">
    <citation type="journal article" date="2024" name="Plant Biotechnol. J.">
        <title>Dendrobium thyrsiflorum genome and its molecular insights into genes involved in important horticultural traits.</title>
        <authorList>
            <person name="Chen B."/>
            <person name="Wang J.Y."/>
            <person name="Zheng P.J."/>
            <person name="Li K.L."/>
            <person name="Liang Y.M."/>
            <person name="Chen X.F."/>
            <person name="Zhang C."/>
            <person name="Zhao X."/>
            <person name="He X."/>
            <person name="Zhang G.Q."/>
            <person name="Liu Z.J."/>
            <person name="Xu Q."/>
        </authorList>
    </citation>
    <scope>NUCLEOTIDE SEQUENCE [LARGE SCALE GENOMIC DNA]</scope>
    <source>
        <strain evidence="9">GZMU011</strain>
    </source>
</reference>
<dbReference type="SMART" id="SM00119">
    <property type="entry name" value="HECTc"/>
    <property type="match status" value="1"/>
</dbReference>
<dbReference type="Gene3D" id="3.90.1750.10">
    <property type="entry name" value="Hect, E3 ligase catalytic domains"/>
    <property type="match status" value="1"/>
</dbReference>
<dbReference type="InterPro" id="IPR035983">
    <property type="entry name" value="Hect_E3_ubiquitin_ligase"/>
</dbReference>
<evidence type="ECO:0000256" key="4">
    <source>
        <dbReference type="ARBA" id="ARBA00022679"/>
    </source>
</evidence>
<dbReference type="Gene3D" id="3.30.2410.10">
    <property type="entry name" value="Hect, E3 ligase catalytic domain"/>
    <property type="match status" value="1"/>
</dbReference>
<dbReference type="PROSITE" id="PS50237">
    <property type="entry name" value="HECT"/>
    <property type="match status" value="1"/>
</dbReference>
<dbReference type="InterPro" id="IPR019956">
    <property type="entry name" value="Ubiquitin_dom"/>
</dbReference>
<evidence type="ECO:0000259" key="8">
    <source>
        <dbReference type="PROSITE" id="PS50237"/>
    </source>
</evidence>
<dbReference type="SUPFAM" id="SSF54236">
    <property type="entry name" value="Ubiquitin-like"/>
    <property type="match status" value="1"/>
</dbReference>
<keyword evidence="4" id="KW-0808">Transferase</keyword>
<gene>
    <name evidence="9" type="ORF">M5K25_006734</name>
</gene>
<evidence type="ECO:0000313" key="10">
    <source>
        <dbReference type="Proteomes" id="UP001552299"/>
    </source>
</evidence>
<accession>A0ABD0VCF4</accession>
<keyword evidence="5 6" id="KW-0833">Ubl conjugation pathway</keyword>
<protein>
    <recommendedName>
        <fullName evidence="3">HECT-type E3 ubiquitin transferase</fullName>
        <ecNumber evidence="3">2.3.2.26</ecNumber>
    </recommendedName>
</protein>
<dbReference type="SMART" id="SM00213">
    <property type="entry name" value="UBQ"/>
    <property type="match status" value="1"/>
</dbReference>
<dbReference type="EMBL" id="JANQDX010000006">
    <property type="protein sequence ID" value="KAL0922724.1"/>
    <property type="molecule type" value="Genomic_DNA"/>
</dbReference>
<dbReference type="InterPro" id="IPR029071">
    <property type="entry name" value="Ubiquitin-like_domsf"/>
</dbReference>
<sequence length="837" mass="95544">MSLLDRSPPLDSVISLLHLPSERNCDRCASLDTTQSLHFTAAVYMRDADIDHDHAVLHFFVRVSSKTLVLHVTADSTVGSIIARISSVTGVTSTDHRLIYRNRMLSEGSTLAECAIEKDTTLHLTCRLWSSRFPRSWQVLDEMLSAITDMLALGDPDGKGIPSVVSLVKKFLAMTPKMEDDAVGHFQVFISAKAHIAFVKLYLSQFKQIRAIGKEVIFLFFTWNSLYLSKPAFLQCTPILFEFCKLLAGTVGRMDSLYISCRSALGSLLVSQDRKFYLNETRDMVTKLYPFVAELSEANFMFTSEKSYLASDRVIDFSNFLKALRLAIRGWLGGEGSVPESMYKSPLYMCEEWATVLHALFLKLLEKVDQGLDNVDQFMILNTAATIDSELVRWSNILPILRECHNFAKIYENTGQLLHAVLLARKVPLNALIKHVGRSEDQRWLLKFKDITDFETRKKLVMMLFPDRSSVFQEFHEMLIDRPQLLNESFEYIGQAEASALRGELYVVFKNEEATGPGVLREWFRLVCHAIFNPQTVLFLSCPNNPRRFFPNPGSVVDPLHLKYFSFVGRVIALALMHKIQIGITFDRVFFLQLSGKTITLEDIQDADPFLYMSCKKILEMDDEILDSDVLGLTFVREIESLDSHRTLELCPGGMKIVVNSRNRKEYVALLIRNCFVTSIAEQIHHFSQGFSDIFSEAKLHKLFFRSLDVEDFNQLLGGSDDAINVNDWKAHTEYGGYQEKDCQISWFWKIVEDMQDDQKRTLLYFWTSLRHLPVEGFGGLSSKLLISKTLNSQNRLPTSQTCFYSLYLPQYSSISVMHDKIQLITQEHVSCSFGMS</sequence>
<feature type="active site" description="Glycyl thioester intermediate" evidence="6">
    <location>
        <position position="803"/>
    </location>
</feature>
<dbReference type="CDD" id="cd00078">
    <property type="entry name" value="HECTc"/>
    <property type="match status" value="1"/>
</dbReference>
<feature type="domain" description="HECT" evidence="8">
    <location>
        <begin position="497"/>
        <end position="837"/>
    </location>
</feature>
<dbReference type="GO" id="GO:0061630">
    <property type="term" value="F:ubiquitin protein ligase activity"/>
    <property type="evidence" value="ECO:0007669"/>
    <property type="project" value="UniProtKB-EC"/>
</dbReference>
<dbReference type="PROSITE" id="PS50053">
    <property type="entry name" value="UBIQUITIN_2"/>
    <property type="match status" value="1"/>
</dbReference>
<keyword evidence="10" id="KW-1185">Reference proteome</keyword>
<evidence type="ECO:0000259" key="7">
    <source>
        <dbReference type="PROSITE" id="PS50053"/>
    </source>
</evidence>
<dbReference type="PRINTS" id="PR00348">
    <property type="entry name" value="UBIQUITIN"/>
</dbReference>
<name>A0ABD0VCF4_DENTH</name>
<dbReference type="SUPFAM" id="SSF56204">
    <property type="entry name" value="Hect, E3 ligase catalytic domain"/>
    <property type="match status" value="1"/>
</dbReference>
<dbReference type="Gene3D" id="3.10.20.90">
    <property type="entry name" value="Phosphatidylinositol 3-kinase Catalytic Subunit, Chain A, domain 1"/>
    <property type="match status" value="1"/>
</dbReference>
<comment type="caution">
    <text evidence="9">The sequence shown here is derived from an EMBL/GenBank/DDBJ whole genome shotgun (WGS) entry which is preliminary data.</text>
</comment>
<dbReference type="FunFam" id="3.30.2410.10:FF:000020">
    <property type="entry name" value="E3 ubiquitin-protein ligase UPL5"/>
    <property type="match status" value="1"/>
</dbReference>
<dbReference type="PANTHER" id="PTHR11254">
    <property type="entry name" value="HECT DOMAIN UBIQUITIN-PROTEIN LIGASE"/>
    <property type="match status" value="1"/>
</dbReference>
<comment type="catalytic activity">
    <reaction evidence="1">
        <text>S-ubiquitinyl-[E2 ubiquitin-conjugating enzyme]-L-cysteine + [acceptor protein]-L-lysine = [E2 ubiquitin-conjugating enzyme]-L-cysteine + N(6)-ubiquitinyl-[acceptor protein]-L-lysine.</text>
        <dbReference type="EC" id="2.3.2.26"/>
    </reaction>
</comment>
<dbReference type="PANTHER" id="PTHR11254:SF424">
    <property type="entry name" value="E3 UBIQUITIN-PROTEIN LIGASE UPL5"/>
    <property type="match status" value="1"/>
</dbReference>
<dbReference type="AlphaFoldDB" id="A0ABD0VCF4"/>
<dbReference type="InterPro" id="IPR050409">
    <property type="entry name" value="E3_ubiq-protein_ligase"/>
</dbReference>
<evidence type="ECO:0000256" key="6">
    <source>
        <dbReference type="PROSITE-ProRule" id="PRU00104"/>
    </source>
</evidence>
<evidence type="ECO:0000256" key="3">
    <source>
        <dbReference type="ARBA" id="ARBA00012485"/>
    </source>
</evidence>
<feature type="domain" description="Ubiquitin-like" evidence="7">
    <location>
        <begin position="57"/>
        <end position="131"/>
    </location>
</feature>
<dbReference type="Gene3D" id="3.30.2160.10">
    <property type="entry name" value="Hect, E3 ligase catalytic domain"/>
    <property type="match status" value="1"/>
</dbReference>
<organism evidence="9 10">
    <name type="scientific">Dendrobium thyrsiflorum</name>
    <name type="common">Pinecone-like raceme dendrobium</name>
    <name type="synonym">Orchid</name>
    <dbReference type="NCBI Taxonomy" id="117978"/>
    <lineage>
        <taxon>Eukaryota</taxon>
        <taxon>Viridiplantae</taxon>
        <taxon>Streptophyta</taxon>
        <taxon>Embryophyta</taxon>
        <taxon>Tracheophyta</taxon>
        <taxon>Spermatophyta</taxon>
        <taxon>Magnoliopsida</taxon>
        <taxon>Liliopsida</taxon>
        <taxon>Asparagales</taxon>
        <taxon>Orchidaceae</taxon>
        <taxon>Epidendroideae</taxon>
        <taxon>Malaxideae</taxon>
        <taxon>Dendrobiinae</taxon>
        <taxon>Dendrobium</taxon>
    </lineage>
</organism>
<evidence type="ECO:0000256" key="1">
    <source>
        <dbReference type="ARBA" id="ARBA00000885"/>
    </source>
</evidence>
<evidence type="ECO:0000256" key="5">
    <source>
        <dbReference type="ARBA" id="ARBA00022786"/>
    </source>
</evidence>
<dbReference type="Proteomes" id="UP001552299">
    <property type="component" value="Unassembled WGS sequence"/>
</dbReference>
<dbReference type="Pfam" id="PF00240">
    <property type="entry name" value="ubiquitin"/>
    <property type="match status" value="1"/>
</dbReference>
<dbReference type="EC" id="2.3.2.26" evidence="3"/>
<evidence type="ECO:0000313" key="9">
    <source>
        <dbReference type="EMBL" id="KAL0922724.1"/>
    </source>
</evidence>
<dbReference type="InterPro" id="IPR000569">
    <property type="entry name" value="HECT_dom"/>
</dbReference>